<evidence type="ECO:0000313" key="2">
    <source>
        <dbReference type="EMBL" id="KAE8237480.1"/>
    </source>
</evidence>
<gene>
    <name evidence="2" type="ORF">A4X13_0g8771</name>
</gene>
<reference evidence="2" key="1">
    <citation type="submission" date="2016-04" db="EMBL/GenBank/DDBJ databases">
        <authorList>
            <person name="Nguyen H.D."/>
            <person name="Samba Siva P."/>
            <person name="Cullis J."/>
            <person name="Levesque C.A."/>
            <person name="Hambleton S."/>
        </authorList>
    </citation>
    <scope>NUCLEOTIDE SEQUENCE</scope>
    <source>
        <strain evidence="2">DAOMC 236416</strain>
    </source>
</reference>
<feature type="region of interest" description="Disordered" evidence="1">
    <location>
        <begin position="338"/>
        <end position="358"/>
    </location>
</feature>
<feature type="region of interest" description="Disordered" evidence="1">
    <location>
        <begin position="411"/>
        <end position="447"/>
    </location>
</feature>
<dbReference type="EMBL" id="LWDF02001774">
    <property type="protein sequence ID" value="KAE8237480.1"/>
    <property type="molecule type" value="Genomic_DNA"/>
</dbReference>
<proteinExistence type="predicted"/>
<feature type="compositionally biased region" description="Polar residues" evidence="1">
    <location>
        <begin position="338"/>
        <end position="352"/>
    </location>
</feature>
<reference evidence="2" key="2">
    <citation type="journal article" date="2019" name="IMA Fungus">
        <title>Genome sequencing and comparison of five Tilletia species to identify candidate genes for the detection of regulated species infecting wheat.</title>
        <authorList>
            <person name="Nguyen H.D.T."/>
            <person name="Sultana T."/>
            <person name="Kesanakurti P."/>
            <person name="Hambleton S."/>
        </authorList>
    </citation>
    <scope>NUCLEOTIDE SEQUENCE</scope>
    <source>
        <strain evidence="2">DAOMC 236416</strain>
    </source>
</reference>
<dbReference type="AlphaFoldDB" id="A0A177T2B7"/>
<protein>
    <submittedName>
        <fullName evidence="2">Uncharacterized protein</fullName>
    </submittedName>
</protein>
<accession>A0A177T2B7</accession>
<evidence type="ECO:0000313" key="3">
    <source>
        <dbReference type="Proteomes" id="UP000077521"/>
    </source>
</evidence>
<feature type="region of interest" description="Disordered" evidence="1">
    <location>
        <begin position="186"/>
        <end position="305"/>
    </location>
</feature>
<keyword evidence="3" id="KW-1185">Reference proteome</keyword>
<organism evidence="2 3">
    <name type="scientific">Tilletia indica</name>
    <dbReference type="NCBI Taxonomy" id="43049"/>
    <lineage>
        <taxon>Eukaryota</taxon>
        <taxon>Fungi</taxon>
        <taxon>Dikarya</taxon>
        <taxon>Basidiomycota</taxon>
        <taxon>Ustilaginomycotina</taxon>
        <taxon>Exobasidiomycetes</taxon>
        <taxon>Tilletiales</taxon>
        <taxon>Tilletiaceae</taxon>
        <taxon>Tilletia</taxon>
    </lineage>
</organism>
<sequence>MWFHLHLIPLQQGTQIPTASWPAYEEGHFYAELDSQPSNNHSPPSAPQQLRIKFRNGTFFARQDSADRVLRINSAPVPALQDVPLLQSDLIELGRAPCDKYNRAFTCRVDLSCSTSAAPDFPGPFTHTASRIQVSYAWIDDIGRALDDSARHYGYLTPCPPLRPAAFKFTDCTVITTSALPRREDAPLPAFFPHVPTSTSSTPTPSYEVTIGFAPSADSSSASSTQVLAPPSSRPSTPPLTASSLLRSLSPSPPPAFLSTPSKSRSGTSVLTSPSTSPRRSASRATTSSCPATPSSSESSPTDEATLKLDSFSATSSGPNITSILRFPSVTAAKLPSSTCEGVSFSPPSSLSAPKPVTASDFPDDLPLALSHCSSVSASDSDRTATEARSFVADCPGSVPYGQLLPILRSRSASRETPSSPSAAPTGLHTSSAQHAPPSPLSTLRDRASPLNLNSVDTAIRRVSQAWITLRHHYLSGPVVPRRISPSRASSGVVPPQPQRPLPATSVRSLSSAELALSRVGAALQDCLVARAEEEHIRGTQIDIRCSEILSGDGCRPVVVSVDGTTAVSSPRSRRDLSDSPVVFGSLHSPSSVPSRTRSCLRALPSVTGLFLQSGLFAIPPPLRVLLFPLATISAPLTCQRPLLH</sequence>
<name>A0A177T2B7_9BASI</name>
<feature type="compositionally biased region" description="Low complexity" evidence="1">
    <location>
        <begin position="196"/>
        <end position="206"/>
    </location>
</feature>
<feature type="compositionally biased region" description="Low complexity" evidence="1">
    <location>
        <begin position="239"/>
        <end position="250"/>
    </location>
</feature>
<evidence type="ECO:0000256" key="1">
    <source>
        <dbReference type="SAM" id="MobiDB-lite"/>
    </source>
</evidence>
<feature type="compositionally biased region" description="Low complexity" evidence="1">
    <location>
        <begin position="214"/>
        <end position="231"/>
    </location>
</feature>
<dbReference type="Proteomes" id="UP000077521">
    <property type="component" value="Unassembled WGS sequence"/>
</dbReference>
<comment type="caution">
    <text evidence="2">The sequence shown here is derived from an EMBL/GenBank/DDBJ whole genome shotgun (WGS) entry which is preliminary data.</text>
</comment>
<feature type="compositionally biased region" description="Low complexity" evidence="1">
    <location>
        <begin position="257"/>
        <end position="302"/>
    </location>
</feature>
<feature type="compositionally biased region" description="Polar residues" evidence="1">
    <location>
        <begin position="415"/>
        <end position="434"/>
    </location>
</feature>